<keyword evidence="4" id="KW-0472">Membrane</keyword>
<sequence>MTDALGMVALVFGVTVLLVGFTRLLIVPFALYFELRARRLPDDTPLHAGSIFSEPPLVSIIVPGYNEGVVIESCIRSIARSSYPRYEVICVDDGSSDDTYAKMQALADELPTVRALTQRNAGKGAALNRGLDHSSGEVFMLVDADGVFGRDTITEMVRAFDDERVGAVCGDDRPVNLDRVQTRFLAVIAHLGTGLMRRAMSVLHCLPIVSGNTGAFRRDVLEQTGGLDQDTIGEDLELTWRVYRAGYRVAFAPRALVHSESPSTVRGLWKQRVRWSRGLIQTVGRHRDMIGNPRYGVFGPYLVINVLSQIVVPVLQVLGAATLVALALLGDTSTVPVTAWQAVLFVGLPLSLALLLLALALDRAPEDLRHVWTLPLWPIYSAAMSLVMLHALWLEMRGAENRWNKLERTGVVSTRTAEDGNGGYSP</sequence>
<keyword evidence="3" id="KW-0808">Transferase</keyword>
<dbReference type="PANTHER" id="PTHR43630:SF1">
    <property type="entry name" value="POLY-BETA-1,6-N-ACETYL-D-GLUCOSAMINE SYNTHASE"/>
    <property type="match status" value="1"/>
</dbReference>
<evidence type="ECO:0000256" key="1">
    <source>
        <dbReference type="ARBA" id="ARBA00006739"/>
    </source>
</evidence>
<feature type="transmembrane region" description="Helical" evidence="4">
    <location>
        <begin position="373"/>
        <end position="393"/>
    </location>
</feature>
<feature type="transmembrane region" description="Helical" evidence="4">
    <location>
        <begin position="6"/>
        <end position="33"/>
    </location>
</feature>
<keyword evidence="2" id="KW-0328">Glycosyltransferase</keyword>
<evidence type="ECO:0000313" key="6">
    <source>
        <dbReference type="Proteomes" id="UP001500622"/>
    </source>
</evidence>
<dbReference type="InterPro" id="IPR029044">
    <property type="entry name" value="Nucleotide-diphossugar_trans"/>
</dbReference>
<dbReference type="Gene3D" id="3.90.550.10">
    <property type="entry name" value="Spore Coat Polysaccharide Biosynthesis Protein SpsA, Chain A"/>
    <property type="match status" value="1"/>
</dbReference>
<dbReference type="CDD" id="cd06423">
    <property type="entry name" value="CESA_like"/>
    <property type="match status" value="1"/>
</dbReference>
<keyword evidence="4" id="KW-0812">Transmembrane</keyword>
<reference evidence="6" key="1">
    <citation type="journal article" date="2019" name="Int. J. Syst. Evol. Microbiol.">
        <title>The Global Catalogue of Microorganisms (GCM) 10K type strain sequencing project: providing services to taxonomists for standard genome sequencing and annotation.</title>
        <authorList>
            <consortium name="The Broad Institute Genomics Platform"/>
            <consortium name="The Broad Institute Genome Sequencing Center for Infectious Disease"/>
            <person name="Wu L."/>
            <person name="Ma J."/>
        </authorList>
    </citation>
    <scope>NUCLEOTIDE SEQUENCE [LARGE SCALE GENOMIC DNA]</scope>
    <source>
        <strain evidence="6">JCM 17810</strain>
    </source>
</reference>
<feature type="transmembrane region" description="Helical" evidence="4">
    <location>
        <begin position="340"/>
        <end position="361"/>
    </location>
</feature>
<evidence type="ECO:0000256" key="3">
    <source>
        <dbReference type="ARBA" id="ARBA00022679"/>
    </source>
</evidence>
<evidence type="ECO:0000313" key="5">
    <source>
        <dbReference type="EMBL" id="GAA4419506.1"/>
    </source>
</evidence>
<name>A0ABP8KZP4_9MICO</name>
<organism evidence="5 6">
    <name type="scientific">Georgenia halophila</name>
    <dbReference type="NCBI Taxonomy" id="620889"/>
    <lineage>
        <taxon>Bacteria</taxon>
        <taxon>Bacillati</taxon>
        <taxon>Actinomycetota</taxon>
        <taxon>Actinomycetes</taxon>
        <taxon>Micrococcales</taxon>
        <taxon>Bogoriellaceae</taxon>
        <taxon>Georgenia</taxon>
    </lineage>
</organism>
<dbReference type="Proteomes" id="UP001500622">
    <property type="component" value="Unassembled WGS sequence"/>
</dbReference>
<accession>A0ABP8KZP4</accession>
<dbReference type="Pfam" id="PF13641">
    <property type="entry name" value="Glyco_tranf_2_3"/>
    <property type="match status" value="1"/>
</dbReference>
<dbReference type="PANTHER" id="PTHR43630">
    <property type="entry name" value="POLY-BETA-1,6-N-ACETYL-D-GLUCOSAMINE SYNTHASE"/>
    <property type="match status" value="1"/>
</dbReference>
<dbReference type="EMBL" id="BAABGN010000002">
    <property type="protein sequence ID" value="GAA4419506.1"/>
    <property type="molecule type" value="Genomic_DNA"/>
</dbReference>
<dbReference type="SUPFAM" id="SSF53448">
    <property type="entry name" value="Nucleotide-diphospho-sugar transferases"/>
    <property type="match status" value="1"/>
</dbReference>
<feature type="transmembrane region" description="Helical" evidence="4">
    <location>
        <begin position="295"/>
        <end position="328"/>
    </location>
</feature>
<comment type="similarity">
    <text evidence="1">Belongs to the glycosyltransferase 2 family.</text>
</comment>
<gene>
    <name evidence="5" type="ORF">GCM10023169_10240</name>
</gene>
<proteinExistence type="inferred from homology"/>
<evidence type="ECO:0000256" key="4">
    <source>
        <dbReference type="SAM" id="Phobius"/>
    </source>
</evidence>
<dbReference type="RefSeq" id="WP_345215385.1">
    <property type="nucleotide sequence ID" value="NZ_BAABGN010000002.1"/>
</dbReference>
<protein>
    <submittedName>
        <fullName evidence="5">Glycosyltransferase family 2 protein</fullName>
    </submittedName>
</protein>
<keyword evidence="4" id="KW-1133">Transmembrane helix</keyword>
<keyword evidence="6" id="KW-1185">Reference proteome</keyword>
<comment type="caution">
    <text evidence="5">The sequence shown here is derived from an EMBL/GenBank/DDBJ whole genome shotgun (WGS) entry which is preliminary data.</text>
</comment>
<evidence type="ECO:0000256" key="2">
    <source>
        <dbReference type="ARBA" id="ARBA00022676"/>
    </source>
</evidence>